<evidence type="ECO:0000313" key="8">
    <source>
        <dbReference type="Proteomes" id="UP000032633"/>
    </source>
</evidence>
<dbReference type="STRING" id="1126833.VN24_10635"/>
<evidence type="ECO:0000256" key="5">
    <source>
        <dbReference type="RuleBase" id="RU004106"/>
    </source>
</evidence>
<keyword evidence="4 6" id="KW-0663">Pyridoxal phosphate</keyword>
<dbReference type="FunFam" id="3.20.10.10:FF:000002">
    <property type="entry name" value="D-alanine aminotransferase"/>
    <property type="match status" value="1"/>
</dbReference>
<dbReference type="GO" id="GO:0008652">
    <property type="term" value="P:amino acid biosynthetic process"/>
    <property type="evidence" value="ECO:0007669"/>
    <property type="project" value="UniProtKB-ARBA"/>
</dbReference>
<dbReference type="OrthoDB" id="9805628at2"/>
<dbReference type="PATRIC" id="fig|1126833.4.peg.2346"/>
<dbReference type="GO" id="GO:0046394">
    <property type="term" value="P:carboxylic acid biosynthetic process"/>
    <property type="evidence" value="ECO:0007669"/>
    <property type="project" value="UniProtKB-ARBA"/>
</dbReference>
<dbReference type="GO" id="GO:0016829">
    <property type="term" value="F:lyase activity"/>
    <property type="evidence" value="ECO:0007669"/>
    <property type="project" value="UniProtKB-KW"/>
</dbReference>
<evidence type="ECO:0000256" key="2">
    <source>
        <dbReference type="ARBA" id="ARBA00009320"/>
    </source>
</evidence>
<evidence type="ECO:0000256" key="6">
    <source>
        <dbReference type="RuleBase" id="RU004516"/>
    </source>
</evidence>
<gene>
    <name evidence="7" type="ORF">VN24_10635</name>
</gene>
<comment type="subunit">
    <text evidence="3">Homodimer.</text>
</comment>
<comment type="similarity">
    <text evidence="2 5">Belongs to the class-IV pyridoxal-phosphate-dependent aminotransferase family.</text>
</comment>
<keyword evidence="8" id="KW-1185">Reference proteome</keyword>
<dbReference type="EMBL" id="CP011058">
    <property type="protein sequence ID" value="AJY74965.1"/>
    <property type="molecule type" value="Genomic_DNA"/>
</dbReference>
<proteinExistence type="inferred from homology"/>
<name>A0A0D5NIL5_9BACL</name>
<dbReference type="InterPro" id="IPR018300">
    <property type="entry name" value="Aminotrans_IV_CS"/>
</dbReference>
<keyword evidence="7" id="KW-0456">Lyase</keyword>
<reference evidence="7 8" key="1">
    <citation type="journal article" date="2015" name="J. Biotechnol.">
        <title>Complete genome sequence of Paenibacillus beijingensis 7188(T) (=DSM 24997(T)), a novel rhizobacterium from jujube garden soil.</title>
        <authorList>
            <person name="Kwak Y."/>
            <person name="Shin J.H."/>
        </authorList>
    </citation>
    <scope>NUCLEOTIDE SEQUENCE [LARGE SCALE GENOMIC DNA]</scope>
    <source>
        <strain evidence="7 8">DSM 24997</strain>
    </source>
</reference>
<dbReference type="InterPro" id="IPR001544">
    <property type="entry name" value="Aminotrans_IV"/>
</dbReference>
<evidence type="ECO:0000313" key="7">
    <source>
        <dbReference type="EMBL" id="AJY74965.1"/>
    </source>
</evidence>
<dbReference type="PANTHER" id="PTHR42743">
    <property type="entry name" value="AMINO-ACID AMINOTRANSFERASE"/>
    <property type="match status" value="1"/>
</dbReference>
<protein>
    <submittedName>
        <fullName evidence="7">4-amino-4-deoxychorismate lyase</fullName>
    </submittedName>
</protein>
<evidence type="ECO:0000256" key="4">
    <source>
        <dbReference type="ARBA" id="ARBA00022898"/>
    </source>
</evidence>
<sequence length="316" mass="33984">MKIGYNGSVVEAGDAKVSVYDHGFLYGIGLFETFRTYGGAPYLLERHLQRLAEGCRQLGIRWFADPAAIRRHLAELMSAHDLSEAYVRLTVSAGDEGLGLPAGDYIRPLQLLMVKPLPAPSAGLYREGRELSLLGTRRNSPEGGVRLKSLHFMNNVIAKRELLQSGAPAGAEGLMLTGEGWLAEGIVSNLFFAAGGVVKTPAVKETGILPGITRRRVLELAEAEGFPVEEGLYRWDELLAADEIWVTNSVQELVPVTKLADRSGMAGRSGNDTDMGAAKSAVVVGAGTIGPMCAKLLEQYRFDTDTDTGAGKARHD</sequence>
<dbReference type="InterPro" id="IPR043132">
    <property type="entry name" value="BCAT-like_C"/>
</dbReference>
<dbReference type="CDD" id="cd00449">
    <property type="entry name" value="PLPDE_IV"/>
    <property type="match status" value="1"/>
</dbReference>
<dbReference type="Proteomes" id="UP000032633">
    <property type="component" value="Chromosome"/>
</dbReference>
<dbReference type="SUPFAM" id="SSF56752">
    <property type="entry name" value="D-aminoacid aminotransferase-like PLP-dependent enzymes"/>
    <property type="match status" value="1"/>
</dbReference>
<evidence type="ECO:0000256" key="1">
    <source>
        <dbReference type="ARBA" id="ARBA00001933"/>
    </source>
</evidence>
<dbReference type="InterPro" id="IPR036038">
    <property type="entry name" value="Aminotransferase-like"/>
</dbReference>
<dbReference type="Gene3D" id="3.20.10.10">
    <property type="entry name" value="D-amino Acid Aminotransferase, subunit A, domain 2"/>
    <property type="match status" value="1"/>
</dbReference>
<dbReference type="InterPro" id="IPR050571">
    <property type="entry name" value="Class-IV_PLP-Dep_Aminotrnsfr"/>
</dbReference>
<dbReference type="KEGG" id="pbj:VN24_10635"/>
<accession>A0A0D5NIL5</accession>
<dbReference type="PROSITE" id="PS00770">
    <property type="entry name" value="AA_TRANSFER_CLASS_4"/>
    <property type="match status" value="1"/>
</dbReference>
<dbReference type="Pfam" id="PF01063">
    <property type="entry name" value="Aminotran_4"/>
    <property type="match status" value="1"/>
</dbReference>
<dbReference type="PANTHER" id="PTHR42743:SF11">
    <property type="entry name" value="AMINODEOXYCHORISMATE LYASE"/>
    <property type="match status" value="1"/>
</dbReference>
<dbReference type="GO" id="GO:0005829">
    <property type="term" value="C:cytosol"/>
    <property type="evidence" value="ECO:0007669"/>
    <property type="project" value="TreeGrafter"/>
</dbReference>
<comment type="cofactor">
    <cofactor evidence="1 6">
        <name>pyridoxal 5'-phosphate</name>
        <dbReference type="ChEBI" id="CHEBI:597326"/>
    </cofactor>
</comment>
<dbReference type="AlphaFoldDB" id="A0A0D5NIL5"/>
<organism evidence="7 8">
    <name type="scientific">Paenibacillus beijingensis</name>
    <dbReference type="NCBI Taxonomy" id="1126833"/>
    <lineage>
        <taxon>Bacteria</taxon>
        <taxon>Bacillati</taxon>
        <taxon>Bacillota</taxon>
        <taxon>Bacilli</taxon>
        <taxon>Bacillales</taxon>
        <taxon>Paenibacillaceae</taxon>
        <taxon>Paenibacillus</taxon>
    </lineage>
</organism>
<reference evidence="8" key="2">
    <citation type="submission" date="2015-03" db="EMBL/GenBank/DDBJ databases">
        <title>Genome sequence of Paenibacillus beijingensis strain DSM 24997T.</title>
        <authorList>
            <person name="Kwak Y."/>
            <person name="Shin J.-H."/>
        </authorList>
    </citation>
    <scope>NUCLEOTIDE SEQUENCE [LARGE SCALE GENOMIC DNA]</scope>
    <source>
        <strain evidence="8">DSM 24997</strain>
    </source>
</reference>
<dbReference type="InterPro" id="IPR043131">
    <property type="entry name" value="BCAT-like_N"/>
</dbReference>
<dbReference type="Gene3D" id="3.30.470.10">
    <property type="match status" value="1"/>
</dbReference>
<dbReference type="RefSeq" id="WP_045670398.1">
    <property type="nucleotide sequence ID" value="NZ_CP011058.1"/>
</dbReference>
<evidence type="ECO:0000256" key="3">
    <source>
        <dbReference type="ARBA" id="ARBA00011738"/>
    </source>
</evidence>
<dbReference type="HOGENOM" id="CLU_020844_3_0_9"/>